<dbReference type="SUPFAM" id="SSF52058">
    <property type="entry name" value="L domain-like"/>
    <property type="match status" value="1"/>
</dbReference>
<dbReference type="PANTHER" id="PTHR48051:SF1">
    <property type="entry name" value="RAS SUPPRESSOR PROTEIN 1"/>
    <property type="match status" value="1"/>
</dbReference>
<evidence type="ECO:0000256" key="2">
    <source>
        <dbReference type="ARBA" id="ARBA00022737"/>
    </source>
</evidence>
<dbReference type="EMBL" id="JASHIF010000027">
    <property type="protein sequence ID" value="MDI9862278.1"/>
    <property type="molecule type" value="Genomic_DNA"/>
</dbReference>
<reference evidence="3 4" key="1">
    <citation type="submission" date="2023-05" db="EMBL/GenBank/DDBJ databases">
        <title>Novel species of genus Flectobacillus isolated from stream in China.</title>
        <authorList>
            <person name="Lu H."/>
        </authorList>
    </citation>
    <scope>NUCLEOTIDE SEQUENCE [LARGE SCALE GENOMIC DNA]</scope>
    <source>
        <strain evidence="3 4">KCTC 42575</strain>
    </source>
</reference>
<keyword evidence="4" id="KW-1185">Reference proteome</keyword>
<accession>A0ABT6YFA1</accession>
<protein>
    <recommendedName>
        <fullName evidence="5">Leucine-rich repeat domain-containing protein</fullName>
    </recommendedName>
</protein>
<evidence type="ECO:0000313" key="4">
    <source>
        <dbReference type="Proteomes" id="UP001236507"/>
    </source>
</evidence>
<evidence type="ECO:0008006" key="5">
    <source>
        <dbReference type="Google" id="ProtNLM"/>
    </source>
</evidence>
<keyword evidence="2" id="KW-0677">Repeat</keyword>
<comment type="caution">
    <text evidence="3">The sequence shown here is derived from an EMBL/GenBank/DDBJ whole genome shotgun (WGS) entry which is preliminary data.</text>
</comment>
<sequence>MPIIIVLLSLYSCSQKQTTQQEISVDLSGKHLNEIPDSVFQHTETTYLDLGSSSVTFYPPLSALVDTNSNNIFSIPEKIGSLTNLKTLILNTNQLRILPKSIVKLKNLEVLDLSVNKDLVIIQHLDKLKQLPKLKVLKIVDVKMTKQEANILKATLSPDTKVIVSIPEYFKISR</sequence>
<keyword evidence="1" id="KW-0433">Leucine-rich repeat</keyword>
<dbReference type="Pfam" id="PF13855">
    <property type="entry name" value="LRR_8"/>
    <property type="match status" value="1"/>
</dbReference>
<dbReference type="InterPro" id="IPR050216">
    <property type="entry name" value="LRR_domain-containing"/>
</dbReference>
<gene>
    <name evidence="3" type="ORF">QM524_23850</name>
</gene>
<name>A0ABT6YFA1_9BACT</name>
<evidence type="ECO:0000313" key="3">
    <source>
        <dbReference type="EMBL" id="MDI9862278.1"/>
    </source>
</evidence>
<proteinExistence type="predicted"/>
<dbReference type="InterPro" id="IPR001611">
    <property type="entry name" value="Leu-rich_rpt"/>
</dbReference>
<dbReference type="RefSeq" id="WP_283346546.1">
    <property type="nucleotide sequence ID" value="NZ_JASHIF010000027.1"/>
</dbReference>
<dbReference type="InterPro" id="IPR032675">
    <property type="entry name" value="LRR_dom_sf"/>
</dbReference>
<dbReference type="Gene3D" id="3.80.10.10">
    <property type="entry name" value="Ribonuclease Inhibitor"/>
    <property type="match status" value="1"/>
</dbReference>
<dbReference type="Proteomes" id="UP001236507">
    <property type="component" value="Unassembled WGS sequence"/>
</dbReference>
<evidence type="ECO:0000256" key="1">
    <source>
        <dbReference type="ARBA" id="ARBA00022614"/>
    </source>
</evidence>
<dbReference type="PANTHER" id="PTHR48051">
    <property type="match status" value="1"/>
</dbReference>
<organism evidence="3 4">
    <name type="scientific">Flectobacillus roseus</name>
    <dbReference type="NCBI Taxonomy" id="502259"/>
    <lineage>
        <taxon>Bacteria</taxon>
        <taxon>Pseudomonadati</taxon>
        <taxon>Bacteroidota</taxon>
        <taxon>Cytophagia</taxon>
        <taxon>Cytophagales</taxon>
        <taxon>Flectobacillaceae</taxon>
        <taxon>Flectobacillus</taxon>
    </lineage>
</organism>